<dbReference type="InterPro" id="IPR004007">
    <property type="entry name" value="DhaL_dom"/>
</dbReference>
<dbReference type="InterPro" id="IPR050270">
    <property type="entry name" value="DegV_domain_contain"/>
</dbReference>
<name>A0A6J7R0M3_9ZZZZ</name>
<feature type="domain" description="DhaL" evidence="1">
    <location>
        <begin position="10"/>
        <end position="203"/>
    </location>
</feature>
<dbReference type="EMBL" id="CAFBPQ010000018">
    <property type="protein sequence ID" value="CAB5022379.1"/>
    <property type="molecule type" value="Genomic_DNA"/>
</dbReference>
<evidence type="ECO:0000313" key="3">
    <source>
        <dbReference type="EMBL" id="CAB4969643.1"/>
    </source>
</evidence>
<dbReference type="Pfam" id="PF13684">
    <property type="entry name" value="FakA-like_C"/>
    <property type="match status" value="1"/>
</dbReference>
<dbReference type="InterPro" id="IPR033470">
    <property type="entry name" value="FakA-like_C"/>
</dbReference>
<evidence type="ECO:0000259" key="1">
    <source>
        <dbReference type="PROSITE" id="PS51480"/>
    </source>
</evidence>
<sequence>MVALEALDGAALARVITTFRDTLRVHQDELNRLNVYPVPDGDTGTNMALTLESVCAEVGDSVRIDDVCQALSHGSLMGARGNSGVILSQILRGLSDTFASSGECTGKELITGLRVASDAAYQAVMRPVEGTILTAVRCSAEAAEELDNPKFNGDSLVAVLERATQAAQTAVDESPELLPALKDAGVVDAGGRGFTLLLWSFLNVVDGRETPEPEEVALLDQVAMHQHDSELSSLRYEVMYLLEAEDAPVVEFKKTWGAIGDSIVVVGGGGLWNCHIHTNDIGAAVEAGIQAGRPREIRVTDLIEQVEEEQWVRTASEDDSHAGEDTGEPVTTGVVAVAVGRGLQRLLGSVGVREVIAGGQSMNPSTAQILEAVDRVSAEGVIVLPNNKNIVPVAQRVEELTERKIGVVPTHSVVEGLSALMAYDPSAPLEDNVEAMTAASSRVRTGEVTQAVRDSVAECGPIAEGDWLAISREGICSAESSPADAVIALIDHLVQPESELVTVLLGTDARSADVTKLREYIGLEHSDLEMEVHEGNQPLYPFLIGVE</sequence>
<dbReference type="InterPro" id="IPR048394">
    <property type="entry name" value="FakA-like_M"/>
</dbReference>
<evidence type="ECO:0000313" key="2">
    <source>
        <dbReference type="EMBL" id="CAB4900892.1"/>
    </source>
</evidence>
<dbReference type="AlphaFoldDB" id="A0A6J7R0M3"/>
<dbReference type="PROSITE" id="PS51480">
    <property type="entry name" value="DHAL"/>
    <property type="match status" value="1"/>
</dbReference>
<protein>
    <submittedName>
        <fullName evidence="4">Unannotated protein</fullName>
    </submittedName>
</protein>
<accession>A0A6J7R0M3</accession>
<dbReference type="InterPro" id="IPR019986">
    <property type="entry name" value="YloV-like"/>
</dbReference>
<dbReference type="Pfam" id="PF02734">
    <property type="entry name" value="Dak2"/>
    <property type="match status" value="1"/>
</dbReference>
<dbReference type="EMBL" id="CAFBMM010000013">
    <property type="protein sequence ID" value="CAB4900892.1"/>
    <property type="molecule type" value="Genomic_DNA"/>
</dbReference>
<dbReference type="PANTHER" id="PTHR33434:SF4">
    <property type="entry name" value="PHOSPHATASE PROTEIN"/>
    <property type="match status" value="1"/>
</dbReference>
<organism evidence="4">
    <name type="scientific">freshwater metagenome</name>
    <dbReference type="NCBI Taxonomy" id="449393"/>
    <lineage>
        <taxon>unclassified sequences</taxon>
        <taxon>metagenomes</taxon>
        <taxon>ecological metagenomes</taxon>
    </lineage>
</organism>
<proteinExistence type="predicted"/>
<gene>
    <name evidence="2" type="ORF">UFOPK3605_00475</name>
    <name evidence="3" type="ORF">UFOPK3897_00296</name>
    <name evidence="4" type="ORF">UFOPK4121_00747</name>
</gene>
<dbReference type="EMBL" id="CAFBOF010000003">
    <property type="protein sequence ID" value="CAB4969643.1"/>
    <property type="molecule type" value="Genomic_DNA"/>
</dbReference>
<dbReference type="Gene3D" id="1.25.40.340">
    <property type="match status" value="1"/>
</dbReference>
<dbReference type="PANTHER" id="PTHR33434">
    <property type="entry name" value="DEGV DOMAIN-CONTAINING PROTEIN DR_1986-RELATED"/>
    <property type="match status" value="1"/>
</dbReference>
<dbReference type="InterPro" id="IPR036117">
    <property type="entry name" value="DhaL_dom_sf"/>
</dbReference>
<reference evidence="4" key="1">
    <citation type="submission" date="2020-05" db="EMBL/GenBank/DDBJ databases">
        <authorList>
            <person name="Chiriac C."/>
            <person name="Salcher M."/>
            <person name="Ghai R."/>
            <person name="Kavagutti S V."/>
        </authorList>
    </citation>
    <scope>NUCLEOTIDE SEQUENCE</scope>
</reference>
<dbReference type="NCBIfam" id="TIGR03599">
    <property type="entry name" value="YloV"/>
    <property type="match status" value="1"/>
</dbReference>
<evidence type="ECO:0000313" key="4">
    <source>
        <dbReference type="EMBL" id="CAB5022379.1"/>
    </source>
</evidence>
<dbReference type="Pfam" id="PF21645">
    <property type="entry name" value="FakA-like_M"/>
    <property type="match status" value="1"/>
</dbReference>
<dbReference type="SUPFAM" id="SSF101473">
    <property type="entry name" value="DhaL-like"/>
    <property type="match status" value="1"/>
</dbReference>
<dbReference type="SMART" id="SM01121">
    <property type="entry name" value="Dak1_2"/>
    <property type="match status" value="1"/>
</dbReference>
<dbReference type="GO" id="GO:0006071">
    <property type="term" value="P:glycerol metabolic process"/>
    <property type="evidence" value="ECO:0007669"/>
    <property type="project" value="InterPro"/>
</dbReference>
<dbReference type="GO" id="GO:0004371">
    <property type="term" value="F:glycerone kinase activity"/>
    <property type="evidence" value="ECO:0007669"/>
    <property type="project" value="InterPro"/>
</dbReference>
<dbReference type="SMART" id="SM01120">
    <property type="entry name" value="Dak2"/>
    <property type="match status" value="1"/>
</dbReference>